<dbReference type="Proteomes" id="UP000183994">
    <property type="component" value="Unassembled WGS sequence"/>
</dbReference>
<keyword evidence="19" id="KW-1185">Reference proteome</keyword>
<dbReference type="PANTHER" id="PTHR14269">
    <property type="entry name" value="CDP-DIACYLGLYCEROL--GLYCEROL-3-PHOSPHATE 3-PHOSPHATIDYLTRANSFERASE-RELATED"/>
    <property type="match status" value="1"/>
</dbReference>
<dbReference type="PROSITE" id="PS00379">
    <property type="entry name" value="CDP_ALCOHOL_P_TRANSF"/>
    <property type="match status" value="1"/>
</dbReference>
<protein>
    <recommendedName>
        <fullName evidence="5 15">CDP-diacylglycerol--glycerol-3-phosphate 3-phosphatidyltransferase</fullName>
        <ecNumber evidence="4 15">2.7.8.5</ecNumber>
    </recommendedName>
</protein>
<feature type="transmembrane region" description="Helical" evidence="17">
    <location>
        <begin position="166"/>
        <end position="186"/>
    </location>
</feature>
<dbReference type="GO" id="GO:0046474">
    <property type="term" value="P:glycerophospholipid biosynthetic process"/>
    <property type="evidence" value="ECO:0007669"/>
    <property type="project" value="TreeGrafter"/>
</dbReference>
<dbReference type="OrthoDB" id="9796672at2"/>
<keyword evidence="11 17" id="KW-0472">Membrane</keyword>
<evidence type="ECO:0000256" key="11">
    <source>
        <dbReference type="ARBA" id="ARBA00023136"/>
    </source>
</evidence>
<keyword evidence="12" id="KW-0594">Phospholipid biosynthesis</keyword>
<evidence type="ECO:0000256" key="1">
    <source>
        <dbReference type="ARBA" id="ARBA00004141"/>
    </source>
</evidence>
<dbReference type="RefSeq" id="WP_073477644.1">
    <property type="nucleotide sequence ID" value="NZ_FQZU01000026.1"/>
</dbReference>
<dbReference type="InterPro" id="IPR043130">
    <property type="entry name" value="CDP-OH_PTrfase_TM_dom"/>
</dbReference>
<dbReference type="AlphaFoldDB" id="A0A1M6T5K4"/>
<dbReference type="GO" id="GO:0016020">
    <property type="term" value="C:membrane"/>
    <property type="evidence" value="ECO:0007669"/>
    <property type="project" value="UniProtKB-SubCell"/>
</dbReference>
<evidence type="ECO:0000256" key="3">
    <source>
        <dbReference type="ARBA" id="ARBA00010441"/>
    </source>
</evidence>
<dbReference type="InterPro" id="IPR004570">
    <property type="entry name" value="Phosphatidylglycerol_P_synth"/>
</dbReference>
<dbReference type="PIRSF" id="PIRSF000847">
    <property type="entry name" value="Phos_ph_gly_syn"/>
    <property type="match status" value="1"/>
</dbReference>
<feature type="transmembrane region" description="Helical" evidence="17">
    <location>
        <begin position="40"/>
        <end position="63"/>
    </location>
</feature>
<evidence type="ECO:0000256" key="6">
    <source>
        <dbReference type="ARBA" id="ARBA00022516"/>
    </source>
</evidence>
<evidence type="ECO:0000313" key="19">
    <source>
        <dbReference type="Proteomes" id="UP000183994"/>
    </source>
</evidence>
<keyword evidence="7 16" id="KW-0808">Transferase</keyword>
<evidence type="ECO:0000256" key="9">
    <source>
        <dbReference type="ARBA" id="ARBA00022989"/>
    </source>
</evidence>
<comment type="catalytic activity">
    <reaction evidence="14">
        <text>a CDP-1,2-diacyl-sn-glycerol + sn-glycerol 3-phosphate = a 1,2-diacyl-sn-glycero-3-phospho-(1'-sn-glycero-3'-phosphate) + CMP + H(+)</text>
        <dbReference type="Rhea" id="RHEA:12593"/>
        <dbReference type="ChEBI" id="CHEBI:15378"/>
        <dbReference type="ChEBI" id="CHEBI:57597"/>
        <dbReference type="ChEBI" id="CHEBI:58332"/>
        <dbReference type="ChEBI" id="CHEBI:60110"/>
        <dbReference type="ChEBI" id="CHEBI:60377"/>
        <dbReference type="EC" id="2.7.8.5"/>
    </reaction>
</comment>
<feature type="transmembrane region" description="Helical" evidence="17">
    <location>
        <begin position="12"/>
        <end position="33"/>
    </location>
</feature>
<evidence type="ECO:0000256" key="4">
    <source>
        <dbReference type="ARBA" id="ARBA00013170"/>
    </source>
</evidence>
<keyword evidence="8 17" id="KW-0812">Transmembrane</keyword>
<keyword evidence="13" id="KW-1208">Phospholipid metabolism</keyword>
<dbReference type="InterPro" id="IPR048254">
    <property type="entry name" value="CDP_ALCOHOL_P_TRANSF_CS"/>
</dbReference>
<evidence type="ECO:0000256" key="17">
    <source>
        <dbReference type="SAM" id="Phobius"/>
    </source>
</evidence>
<keyword evidence="9 17" id="KW-1133">Transmembrane helix</keyword>
<evidence type="ECO:0000256" key="7">
    <source>
        <dbReference type="ARBA" id="ARBA00022679"/>
    </source>
</evidence>
<dbReference type="GO" id="GO:0008444">
    <property type="term" value="F:CDP-diacylglycerol-glycerol-3-phosphate 3-phosphatidyltransferase activity"/>
    <property type="evidence" value="ECO:0007669"/>
    <property type="project" value="UniProtKB-UniRule"/>
</dbReference>
<keyword evidence="6" id="KW-0444">Lipid biosynthesis</keyword>
<proteinExistence type="inferred from homology"/>
<comment type="subcellular location">
    <subcellularLocation>
        <location evidence="1">Membrane</location>
        <topology evidence="1">Multi-pass membrane protein</topology>
    </subcellularLocation>
</comment>
<evidence type="ECO:0000256" key="2">
    <source>
        <dbReference type="ARBA" id="ARBA00005042"/>
    </source>
</evidence>
<feature type="transmembrane region" description="Helical" evidence="17">
    <location>
        <begin position="137"/>
        <end position="154"/>
    </location>
</feature>
<keyword evidence="10" id="KW-0443">Lipid metabolism</keyword>
<reference evidence="19" key="1">
    <citation type="submission" date="2016-11" db="EMBL/GenBank/DDBJ databases">
        <authorList>
            <person name="Varghese N."/>
            <person name="Submissions S."/>
        </authorList>
    </citation>
    <scope>NUCLEOTIDE SEQUENCE [LARGE SCALE GENOMIC DNA]</scope>
    <source>
        <strain evidence="19">DSM 16219</strain>
    </source>
</reference>
<name>A0A1M6T5K4_9BACT</name>
<evidence type="ECO:0000256" key="10">
    <source>
        <dbReference type="ARBA" id="ARBA00023098"/>
    </source>
</evidence>
<gene>
    <name evidence="18" type="ORF">SAMN02745216_03604</name>
</gene>
<evidence type="ECO:0000256" key="5">
    <source>
        <dbReference type="ARBA" id="ARBA00014944"/>
    </source>
</evidence>
<dbReference type="EC" id="2.7.8.5" evidence="4 15"/>
<dbReference type="NCBIfam" id="TIGR00560">
    <property type="entry name" value="pgsA"/>
    <property type="match status" value="1"/>
</dbReference>
<dbReference type="Gene3D" id="1.20.120.1760">
    <property type="match status" value="1"/>
</dbReference>
<sequence length="195" mass="21828">MASGRSFKDIVLHPNTLTLFRVVTIPGIVILLLPQEPGKLFCFIAAILFSLAAISDGLDGYYARSLGLVSNFGKFMDPLADKLLVMSTLTMLTWHQWIPGWIACIIVGRELAVTGLRGIAAEQGKVIAAEKLGKYKMGFQIGAIIPLLLHHKYYFTESFFLDFGQVGYWVLWIALVFTIWSGAEYFRNYSKVIRS</sequence>
<accession>A0A1M6T5K4</accession>
<evidence type="ECO:0000256" key="13">
    <source>
        <dbReference type="ARBA" id="ARBA00023264"/>
    </source>
</evidence>
<comment type="similarity">
    <text evidence="3 16">Belongs to the CDP-alcohol phosphatidyltransferase class-I family.</text>
</comment>
<dbReference type="STRING" id="1121393.SAMN02745216_03604"/>
<evidence type="ECO:0000256" key="16">
    <source>
        <dbReference type="RuleBase" id="RU003750"/>
    </source>
</evidence>
<dbReference type="Pfam" id="PF01066">
    <property type="entry name" value="CDP-OH_P_transf"/>
    <property type="match status" value="1"/>
</dbReference>
<evidence type="ECO:0000256" key="15">
    <source>
        <dbReference type="NCBIfam" id="TIGR00560"/>
    </source>
</evidence>
<dbReference type="PANTHER" id="PTHR14269:SF62">
    <property type="entry name" value="CDP-DIACYLGLYCEROL--GLYCEROL-3-PHOSPHATE 3-PHOSPHATIDYLTRANSFERASE 1, CHLOROPLASTIC"/>
    <property type="match status" value="1"/>
</dbReference>
<organism evidence="18 19">
    <name type="scientific">Desulfatibacillum alkenivorans DSM 16219</name>
    <dbReference type="NCBI Taxonomy" id="1121393"/>
    <lineage>
        <taxon>Bacteria</taxon>
        <taxon>Pseudomonadati</taxon>
        <taxon>Thermodesulfobacteriota</taxon>
        <taxon>Desulfobacteria</taxon>
        <taxon>Desulfobacterales</taxon>
        <taxon>Desulfatibacillaceae</taxon>
        <taxon>Desulfatibacillum</taxon>
    </lineage>
</organism>
<evidence type="ECO:0000256" key="12">
    <source>
        <dbReference type="ARBA" id="ARBA00023209"/>
    </source>
</evidence>
<dbReference type="EMBL" id="FQZU01000026">
    <property type="protein sequence ID" value="SHK52233.1"/>
    <property type="molecule type" value="Genomic_DNA"/>
</dbReference>
<comment type="pathway">
    <text evidence="2">Phospholipid metabolism; phosphatidylglycerol biosynthesis; phosphatidylglycerol from CDP-diacylglycerol: step 1/2.</text>
</comment>
<dbReference type="InterPro" id="IPR000462">
    <property type="entry name" value="CDP-OH_P_trans"/>
</dbReference>
<dbReference type="InterPro" id="IPR050324">
    <property type="entry name" value="CDP-alcohol_PTase-I"/>
</dbReference>
<evidence type="ECO:0000313" key="18">
    <source>
        <dbReference type="EMBL" id="SHK52233.1"/>
    </source>
</evidence>
<evidence type="ECO:0000256" key="14">
    <source>
        <dbReference type="ARBA" id="ARBA00048586"/>
    </source>
</evidence>
<evidence type="ECO:0000256" key="8">
    <source>
        <dbReference type="ARBA" id="ARBA00022692"/>
    </source>
</evidence>